<sequence length="34" mass="3890">MNNFMIIGIFQTKNKQEFFKICVSKILAYSFGAG</sequence>
<dbReference type="KEGG" id="ehr:EHR_07205"/>
<evidence type="ECO:0000313" key="2">
    <source>
        <dbReference type="Proteomes" id="UP000002895"/>
    </source>
</evidence>
<protein>
    <submittedName>
        <fullName evidence="1">Uncharacterized protein</fullName>
    </submittedName>
</protein>
<name>I6SY53_ENTHA</name>
<dbReference type="EMBL" id="CP003504">
    <property type="protein sequence ID" value="AFM70377.1"/>
    <property type="molecule type" value="Genomic_DNA"/>
</dbReference>
<reference evidence="1 2" key="1">
    <citation type="journal article" date="2012" name="J. Bacteriol.">
        <title>Genome sequence of Enterococcus hirae (Streptococcus faecalis) ATCC 9790, a model organism for the study of ion transport, bioenergetics, and copper homeostasis.</title>
        <authorList>
            <person name="Gaechter T."/>
            <person name="Wunderlin C."/>
            <person name="Schmidheini T."/>
            <person name="Solioz M."/>
        </authorList>
    </citation>
    <scope>NUCLEOTIDE SEQUENCE [LARGE SCALE GENOMIC DNA]</scope>
    <source>
        <strain evidence="2">ATCC 9790 / DSM 20160 / JCM 8729 / LMG 6399 / NBRC 3181 / NCIMB 6459 / NCDO 1258 / NCTC 12367 / WDCM 00089 / R</strain>
    </source>
</reference>
<organism evidence="1 2">
    <name type="scientific">Enterococcus hirae (strain ATCC 9790 / DSM 20160 / JCM 8729 / LMG 6399 / NBRC 3181 / NCIMB 6459 / NCDO 1258 / NCTC 12367 / WDCM 00089 / R)</name>
    <dbReference type="NCBI Taxonomy" id="768486"/>
    <lineage>
        <taxon>Bacteria</taxon>
        <taxon>Bacillati</taxon>
        <taxon>Bacillota</taxon>
        <taxon>Bacilli</taxon>
        <taxon>Lactobacillales</taxon>
        <taxon>Enterococcaceae</taxon>
        <taxon>Enterococcus</taxon>
    </lineage>
</organism>
<keyword evidence="2" id="KW-1185">Reference proteome</keyword>
<dbReference type="AlphaFoldDB" id="I6SY53"/>
<proteinExistence type="predicted"/>
<dbReference type="Proteomes" id="UP000002895">
    <property type="component" value="Chromosome"/>
</dbReference>
<gene>
    <name evidence="1" type="ordered locus">EHR_07205</name>
</gene>
<evidence type="ECO:0000313" key="1">
    <source>
        <dbReference type="EMBL" id="AFM70377.1"/>
    </source>
</evidence>
<dbReference type="HOGENOM" id="CLU_3373637_0_0_9"/>
<accession>I6SY53</accession>